<keyword evidence="10 11" id="KW-0687">Ribonucleoprotein</keyword>
<dbReference type="OrthoDB" id="5421607at2759"/>
<dbReference type="GO" id="GO:0043022">
    <property type="term" value="F:ribosome binding"/>
    <property type="evidence" value="ECO:0007669"/>
    <property type="project" value="TreeGrafter"/>
</dbReference>
<comment type="caution">
    <text evidence="15">The sequence shown here is derived from an EMBL/GenBank/DDBJ whole genome shotgun (WGS) entry which is preliminary data.</text>
</comment>
<feature type="compositionally biased region" description="Basic and acidic residues" evidence="13">
    <location>
        <begin position="563"/>
        <end position="575"/>
    </location>
</feature>
<dbReference type="PIRSF" id="PIRSF038922">
    <property type="entry name" value="SRP72"/>
    <property type="match status" value="1"/>
</dbReference>
<gene>
    <name evidence="15" type="ORF">SPHA_34486</name>
</gene>
<dbReference type="InterPro" id="IPR013699">
    <property type="entry name" value="Signal_recog_part_SRP72_RNA-bd"/>
</dbReference>
<dbReference type="SUPFAM" id="SSF48452">
    <property type="entry name" value="TPR-like"/>
    <property type="match status" value="2"/>
</dbReference>
<feature type="region of interest" description="Disordered" evidence="13">
    <location>
        <begin position="542"/>
        <end position="656"/>
    </location>
</feature>
<evidence type="ECO:0000256" key="6">
    <source>
        <dbReference type="ARBA" id="ARBA00022737"/>
    </source>
</evidence>
<keyword evidence="5 11" id="KW-0963">Cytoplasm</keyword>
<dbReference type="PROSITE" id="PS50005">
    <property type="entry name" value="TPR"/>
    <property type="match status" value="1"/>
</dbReference>
<keyword evidence="16" id="KW-1185">Reference proteome</keyword>
<dbReference type="InterPro" id="IPR019734">
    <property type="entry name" value="TPR_rpt"/>
</dbReference>
<dbReference type="Pfam" id="PF13181">
    <property type="entry name" value="TPR_8"/>
    <property type="match status" value="1"/>
</dbReference>
<evidence type="ECO:0000256" key="4">
    <source>
        <dbReference type="ARBA" id="ARBA00018350"/>
    </source>
</evidence>
<evidence type="ECO:0000256" key="2">
    <source>
        <dbReference type="ARBA" id="ARBA00004496"/>
    </source>
</evidence>
<feature type="repeat" description="TPR" evidence="12">
    <location>
        <begin position="217"/>
        <end position="250"/>
    </location>
</feature>
<dbReference type="Pfam" id="PF08492">
    <property type="entry name" value="SRP72"/>
    <property type="match status" value="1"/>
</dbReference>
<evidence type="ECO:0000256" key="3">
    <source>
        <dbReference type="ARBA" id="ARBA00007676"/>
    </source>
</evidence>
<evidence type="ECO:0000256" key="8">
    <source>
        <dbReference type="ARBA" id="ARBA00022824"/>
    </source>
</evidence>
<evidence type="ECO:0000256" key="11">
    <source>
        <dbReference type="PIRNR" id="PIRNR038922"/>
    </source>
</evidence>
<comment type="function">
    <text evidence="11">Component of the signal recognition particle (SRP) complex, a ribonucleoprotein complex that mediates the cotranslational targeting of secretory and membrane proteins to the endoplasmic reticulum (ER).</text>
</comment>
<dbReference type="GO" id="GO:0006614">
    <property type="term" value="P:SRP-dependent cotranslational protein targeting to membrane"/>
    <property type="evidence" value="ECO:0007669"/>
    <property type="project" value="UniProtKB-UniRule"/>
</dbReference>
<dbReference type="FunFam" id="1.25.40.10:FF:000062">
    <property type="entry name" value="Signal recognition particle subunit SRP72"/>
    <property type="match status" value="1"/>
</dbReference>
<keyword evidence="6" id="KW-0677">Repeat</keyword>
<accession>A0A812CIW4</accession>
<evidence type="ECO:0000313" key="15">
    <source>
        <dbReference type="EMBL" id="CAE1265059.1"/>
    </source>
</evidence>
<evidence type="ECO:0000256" key="1">
    <source>
        <dbReference type="ARBA" id="ARBA00004240"/>
    </source>
</evidence>
<evidence type="ECO:0000256" key="13">
    <source>
        <dbReference type="SAM" id="MobiDB-lite"/>
    </source>
</evidence>
<feature type="compositionally biased region" description="Low complexity" evidence="13">
    <location>
        <begin position="631"/>
        <end position="647"/>
    </location>
</feature>
<keyword evidence="8" id="KW-0256">Endoplasmic reticulum</keyword>
<protein>
    <recommendedName>
        <fullName evidence="4 11">Signal recognition particle subunit SRP72</fullName>
    </recommendedName>
</protein>
<evidence type="ECO:0000256" key="5">
    <source>
        <dbReference type="ARBA" id="ARBA00022490"/>
    </source>
</evidence>
<dbReference type="Gene3D" id="1.25.40.10">
    <property type="entry name" value="Tetratricopeptide repeat domain"/>
    <property type="match status" value="2"/>
</dbReference>
<evidence type="ECO:0000313" key="16">
    <source>
        <dbReference type="Proteomes" id="UP000597762"/>
    </source>
</evidence>
<dbReference type="PANTHER" id="PTHR14094">
    <property type="entry name" value="SIGNAL RECOGNITION PARTICLE 72"/>
    <property type="match status" value="1"/>
</dbReference>
<evidence type="ECO:0000256" key="10">
    <source>
        <dbReference type="ARBA" id="ARBA00023274"/>
    </source>
</evidence>
<feature type="compositionally biased region" description="Basic residues" evidence="13">
    <location>
        <begin position="542"/>
        <end position="552"/>
    </location>
</feature>
<sequence>MASLSQLYADLNKFNQSQEYERAIKVTNKIITEHSGESVALHSKVICLIHLGRFDEALIAMKKYPNLSKGLNFEKAYCEYRLNKTNEALKTLREVEKPDYQTQELLAQVLYRLEQYDECYKLYKQLIKNSEDDFDEERQTNLAAVLSSLQMWTENDMEDPGLNDLSYELCYNKACLLIGKKQYKEAEEKLRKAEVLCRKSFEDDPDVTEEDISEEVALLKTQLAYALQVQGRPEEALQFYNQVLKTKPSDVGVIAVASNNIVTLNKEQNVFDSKKKIKIATSGSVHQKLTSIQQNKIKVNQGLLYMYTNQGDQVRNVIKELKDKYEDKESAVLIEAAQNIRDKQVSRAIDILKDYTNDKGDDRVKLTLAQLYLGQGSVFQACDVLKSMGVIQYTPGVVSALVTLYMSQEDYQSASKVFDDAVNWCKTKPKSDDLMILMRANANFHMKHGDPKQAAFLLEQISQNNPKDSHILAQLFSAYSLFDPQKAQQMSRQLPSVDEIISGVDVDDLEKAFGTMGPKYLKKLQKPEPSPATDGIRLIQMKKKKKKKKTKFPKNYDPNVTPDPERWLPRRERSYYRGKRKDKNKNIGKGTQGATTPSGDIDASKQCTPGSGASSPRPAANPTKPSPQPLNRQQSQASGGGRNNNNNNKKKKKSKR</sequence>
<dbReference type="GO" id="GO:0005783">
    <property type="term" value="C:endoplasmic reticulum"/>
    <property type="evidence" value="ECO:0007669"/>
    <property type="project" value="UniProtKB-SubCell"/>
</dbReference>
<dbReference type="GO" id="GO:0008312">
    <property type="term" value="F:7S RNA binding"/>
    <property type="evidence" value="ECO:0007669"/>
    <property type="project" value="InterPro"/>
</dbReference>
<dbReference type="Pfam" id="PF17004">
    <property type="entry name" value="SRP_TPR_like"/>
    <property type="match status" value="1"/>
</dbReference>
<dbReference type="EMBL" id="CAHIKZ030001466">
    <property type="protein sequence ID" value="CAE1265059.1"/>
    <property type="molecule type" value="Genomic_DNA"/>
</dbReference>
<dbReference type="InterPro" id="IPR026270">
    <property type="entry name" value="SRP72"/>
</dbReference>
<evidence type="ECO:0000256" key="7">
    <source>
        <dbReference type="ARBA" id="ARBA00022803"/>
    </source>
</evidence>
<proteinExistence type="inferred from homology"/>
<dbReference type="InterPro" id="IPR011990">
    <property type="entry name" value="TPR-like_helical_dom_sf"/>
</dbReference>
<dbReference type="InterPro" id="IPR031545">
    <property type="entry name" value="SRP72_TPR-like"/>
</dbReference>
<evidence type="ECO:0000259" key="14">
    <source>
        <dbReference type="Pfam" id="PF08492"/>
    </source>
</evidence>
<dbReference type="AlphaFoldDB" id="A0A812CIW4"/>
<feature type="compositionally biased region" description="Polar residues" evidence="13">
    <location>
        <begin position="605"/>
        <end position="614"/>
    </location>
</feature>
<evidence type="ECO:0000256" key="12">
    <source>
        <dbReference type="PROSITE-ProRule" id="PRU00339"/>
    </source>
</evidence>
<keyword evidence="7 12" id="KW-0802">TPR repeat</keyword>
<evidence type="ECO:0000256" key="9">
    <source>
        <dbReference type="ARBA" id="ARBA00023135"/>
    </source>
</evidence>
<reference evidence="15" key="1">
    <citation type="submission" date="2021-01" db="EMBL/GenBank/DDBJ databases">
        <authorList>
            <person name="Li R."/>
            <person name="Bekaert M."/>
        </authorList>
    </citation>
    <scope>NUCLEOTIDE SEQUENCE</scope>
    <source>
        <strain evidence="15">Farmed</strain>
    </source>
</reference>
<dbReference type="SMART" id="SM00028">
    <property type="entry name" value="TPR"/>
    <property type="match status" value="4"/>
</dbReference>
<feature type="domain" description="Signal recognition particle SRP72 subunit RNA-binding" evidence="14">
    <location>
        <begin position="528"/>
        <end position="578"/>
    </location>
</feature>
<comment type="similarity">
    <text evidence="3 11">Belongs to the SRP72 family.</text>
</comment>
<keyword evidence="9 11" id="KW-0733">Signal recognition particle</keyword>
<name>A0A812CIW4_ACAPH</name>
<organism evidence="15 16">
    <name type="scientific">Acanthosepion pharaonis</name>
    <name type="common">Pharaoh cuttlefish</name>
    <name type="synonym">Sepia pharaonis</name>
    <dbReference type="NCBI Taxonomy" id="158019"/>
    <lineage>
        <taxon>Eukaryota</taxon>
        <taxon>Metazoa</taxon>
        <taxon>Spiralia</taxon>
        <taxon>Lophotrochozoa</taxon>
        <taxon>Mollusca</taxon>
        <taxon>Cephalopoda</taxon>
        <taxon>Coleoidea</taxon>
        <taxon>Decapodiformes</taxon>
        <taxon>Sepiida</taxon>
        <taxon>Sepiina</taxon>
        <taxon>Sepiidae</taxon>
        <taxon>Acanthosepion</taxon>
    </lineage>
</organism>
<dbReference type="Proteomes" id="UP000597762">
    <property type="component" value="Unassembled WGS sequence"/>
</dbReference>
<comment type="subcellular location">
    <subcellularLocation>
        <location evidence="2 11">Cytoplasm</location>
    </subcellularLocation>
    <subcellularLocation>
        <location evidence="1">Endoplasmic reticulum</location>
    </subcellularLocation>
</comment>
<dbReference type="PANTHER" id="PTHR14094:SF9">
    <property type="entry name" value="SIGNAL RECOGNITION PARTICLE SUBUNIT SRP72"/>
    <property type="match status" value="1"/>
</dbReference>
<dbReference type="FunFam" id="1.25.40.10:FF:000191">
    <property type="entry name" value="Signal recognition particle subunit SRP72"/>
    <property type="match status" value="1"/>
</dbReference>
<dbReference type="GO" id="GO:0005786">
    <property type="term" value="C:signal recognition particle, endoplasmic reticulum targeting"/>
    <property type="evidence" value="ECO:0007669"/>
    <property type="project" value="UniProtKB-UniRule"/>
</dbReference>